<evidence type="ECO:0000256" key="5">
    <source>
        <dbReference type="ARBA" id="ARBA00023136"/>
    </source>
</evidence>
<organism evidence="9 10">
    <name type="scientific">Campylobacter vulpis</name>
    <dbReference type="NCBI Taxonomy" id="1655500"/>
    <lineage>
        <taxon>Bacteria</taxon>
        <taxon>Pseudomonadati</taxon>
        <taxon>Campylobacterota</taxon>
        <taxon>Epsilonproteobacteria</taxon>
        <taxon>Campylobacterales</taxon>
        <taxon>Campylobacteraceae</taxon>
        <taxon>Campylobacter</taxon>
    </lineage>
</organism>
<dbReference type="RefSeq" id="WP_099461514.1">
    <property type="nucleotide sequence ID" value="NZ_LDWY01000053.1"/>
</dbReference>
<feature type="transmembrane region" description="Helical" evidence="6">
    <location>
        <begin position="210"/>
        <end position="233"/>
    </location>
</feature>
<evidence type="ECO:0000256" key="2">
    <source>
        <dbReference type="ARBA" id="ARBA00022475"/>
    </source>
</evidence>
<feature type="transmembrane region" description="Helical" evidence="6">
    <location>
        <begin position="67"/>
        <end position="89"/>
    </location>
</feature>
<feature type="transmembrane region" description="Helical" evidence="6">
    <location>
        <begin position="245"/>
        <end position="262"/>
    </location>
</feature>
<keyword evidence="4 6" id="KW-1133">Transmembrane helix</keyword>
<comment type="caution">
    <text evidence="9">The sequence shown here is derived from an EMBL/GenBank/DDBJ whole genome shotgun (WGS) entry which is preliminary data.</text>
</comment>
<keyword evidence="3 6" id="KW-0812">Transmembrane</keyword>
<dbReference type="Pfam" id="PF00892">
    <property type="entry name" value="EamA"/>
    <property type="match status" value="2"/>
</dbReference>
<feature type="domain" description="EamA" evidence="7">
    <location>
        <begin position="7"/>
        <end position="137"/>
    </location>
</feature>
<reference evidence="8" key="3">
    <citation type="submission" date="2019-07" db="EMBL/GenBank/DDBJ databases">
        <authorList>
            <person name="Miller W.G."/>
        </authorList>
    </citation>
    <scope>NUCLEOTIDE SEQUENCE</scope>
    <source>
        <strain evidence="8">52/13</strain>
    </source>
</reference>
<dbReference type="EMBL" id="LDWY01000053">
    <property type="protein sequence ID" value="PHY90727.1"/>
    <property type="molecule type" value="Genomic_DNA"/>
</dbReference>
<dbReference type="InterPro" id="IPR037185">
    <property type="entry name" value="EmrE-like"/>
</dbReference>
<feature type="domain" description="EamA" evidence="7">
    <location>
        <begin position="154"/>
        <end position="284"/>
    </location>
</feature>
<evidence type="ECO:0000256" key="3">
    <source>
        <dbReference type="ARBA" id="ARBA00022692"/>
    </source>
</evidence>
<dbReference type="Proteomes" id="UP000811399">
    <property type="component" value="Unassembled WGS sequence"/>
</dbReference>
<keyword evidence="11" id="KW-1185">Reference proteome</keyword>
<accession>A0A2G4R2I5</accession>
<dbReference type="PANTHER" id="PTHR32322:SF18">
    <property type="entry name" value="S-ADENOSYLMETHIONINE_S-ADENOSYLHOMOCYSTEINE TRANSPORTER"/>
    <property type="match status" value="1"/>
</dbReference>
<evidence type="ECO:0000256" key="6">
    <source>
        <dbReference type="SAM" id="Phobius"/>
    </source>
</evidence>
<keyword evidence="5 6" id="KW-0472">Membrane</keyword>
<feature type="transmembrane region" description="Helical" evidence="6">
    <location>
        <begin position="181"/>
        <end position="198"/>
    </location>
</feature>
<comment type="subcellular location">
    <subcellularLocation>
        <location evidence="1">Cell membrane</location>
        <topology evidence="1">Multi-pass membrane protein</topology>
    </subcellularLocation>
</comment>
<dbReference type="OrthoDB" id="9782878at2"/>
<feature type="transmembrane region" description="Helical" evidence="6">
    <location>
        <begin position="5"/>
        <end position="23"/>
    </location>
</feature>
<evidence type="ECO:0000313" key="8">
    <source>
        <dbReference type="EMBL" id="MBS4240414.1"/>
    </source>
</evidence>
<dbReference type="EMBL" id="VJYU01000003">
    <property type="protein sequence ID" value="MBS4240414.1"/>
    <property type="molecule type" value="Genomic_DNA"/>
</dbReference>
<reference evidence="10" key="2">
    <citation type="submission" date="2015-06" db="EMBL/GenBank/DDBJ databases">
        <authorList>
            <person name="Parisi A."/>
            <person name="Chiara M."/>
            <person name="Florio D."/>
            <person name="Miccolupo A."/>
            <person name="Manzari C."/>
            <person name="Mion D."/>
            <person name="Caruso M."/>
            <person name="D'erchia A.M."/>
            <person name="Zanoni R."/>
        </authorList>
    </citation>
    <scope>NUCLEOTIDE SEQUENCE [LARGE SCALE GENOMIC DNA]</scope>
    <source>
        <strain evidence="10">73/13</strain>
    </source>
</reference>
<protein>
    <submittedName>
        <fullName evidence="8">DMT family transporter</fullName>
    </submittedName>
    <submittedName>
        <fullName evidence="9">Membrane protein</fullName>
    </submittedName>
</protein>
<dbReference type="InterPro" id="IPR050638">
    <property type="entry name" value="AA-Vitamin_Transporters"/>
</dbReference>
<evidence type="ECO:0000313" key="9">
    <source>
        <dbReference type="EMBL" id="PHY90727.1"/>
    </source>
</evidence>
<name>A0A2G4R2I5_9BACT</name>
<sequence>MKQGYLYLALIIAMFLWGMSWPTSKILSSYASAEFVVLWRFFFVLVGSLPVFLFLKISLKLSKDTLKWLFIAGALNALYAFSFFLALRYGTAGKGGVLVTTMVPIFSYLFLFLGFKKSHKLSKYEIFGLFIGIISGLCLLNLNSLEELFGRFNVLFLLCAFIWALMSLCTHQTKGSHPLAVNFYVNFISFLLFTPLFLNDESFFILEADMKFWLNMFVVAFLSTVVGTSIYYYGIHILGSVRANSFILITPASALFTSFLILDEVPTALTLVGGALAIVAIYFMGKKGKA</sequence>
<proteinExistence type="predicted"/>
<keyword evidence="2" id="KW-1003">Cell membrane</keyword>
<dbReference type="InterPro" id="IPR000620">
    <property type="entry name" value="EamA_dom"/>
</dbReference>
<dbReference type="PANTHER" id="PTHR32322">
    <property type="entry name" value="INNER MEMBRANE TRANSPORTER"/>
    <property type="match status" value="1"/>
</dbReference>
<feature type="transmembrane region" description="Helical" evidence="6">
    <location>
        <begin position="35"/>
        <end position="55"/>
    </location>
</feature>
<evidence type="ECO:0000313" key="10">
    <source>
        <dbReference type="Proteomes" id="UP000237472"/>
    </source>
</evidence>
<feature type="transmembrane region" description="Helical" evidence="6">
    <location>
        <begin position="148"/>
        <end position="169"/>
    </location>
</feature>
<evidence type="ECO:0000256" key="1">
    <source>
        <dbReference type="ARBA" id="ARBA00004651"/>
    </source>
</evidence>
<dbReference type="GO" id="GO:0005886">
    <property type="term" value="C:plasma membrane"/>
    <property type="evidence" value="ECO:0007669"/>
    <property type="project" value="UniProtKB-SubCell"/>
</dbReference>
<dbReference type="Proteomes" id="UP000237472">
    <property type="component" value="Unassembled WGS sequence"/>
</dbReference>
<feature type="transmembrane region" description="Helical" evidence="6">
    <location>
        <begin position="95"/>
        <end position="114"/>
    </location>
</feature>
<dbReference type="AlphaFoldDB" id="A0A2G4R2I5"/>
<evidence type="ECO:0000256" key="4">
    <source>
        <dbReference type="ARBA" id="ARBA00022989"/>
    </source>
</evidence>
<feature type="transmembrane region" description="Helical" evidence="6">
    <location>
        <begin position="268"/>
        <end position="285"/>
    </location>
</feature>
<reference evidence="8 11" key="4">
    <citation type="journal article" date="2021" name="Syst. Appl. Microbiol.">
        <title>nCampylobacter vulpis sp. nov. isolated from wild red foxes.</title>
        <authorList>
            <person name="Parisi A."/>
            <person name="Chiara M."/>
            <person name="Caffara M."/>
            <person name="Mion D."/>
            <person name="Miller W.G."/>
            <person name="Caruso M."/>
            <person name="Manzari C."/>
            <person name="Florio D."/>
            <person name="Capozzi L."/>
            <person name="D'Erchia A.M."/>
            <person name="Manzulli V."/>
            <person name="Zanoni R.G."/>
        </authorList>
    </citation>
    <scope>NUCLEOTIDE SEQUENCE [LARGE SCALE GENOMIC DNA]</scope>
    <source>
        <strain evidence="8 11">52/13</strain>
    </source>
</reference>
<evidence type="ECO:0000259" key="7">
    <source>
        <dbReference type="Pfam" id="PF00892"/>
    </source>
</evidence>
<feature type="transmembrane region" description="Helical" evidence="6">
    <location>
        <begin position="126"/>
        <end position="142"/>
    </location>
</feature>
<evidence type="ECO:0000313" key="11">
    <source>
        <dbReference type="Proteomes" id="UP000811399"/>
    </source>
</evidence>
<dbReference type="SUPFAM" id="SSF103481">
    <property type="entry name" value="Multidrug resistance efflux transporter EmrE"/>
    <property type="match status" value="2"/>
</dbReference>
<reference evidence="9" key="1">
    <citation type="submission" date="2015-06" db="EMBL/GenBank/DDBJ databases">
        <authorList>
            <person name="Hoefler B.C."/>
            <person name="Straight P.D."/>
        </authorList>
    </citation>
    <scope>NUCLEOTIDE SEQUENCE [LARGE SCALE GENOMIC DNA]</scope>
    <source>
        <strain evidence="9">73/13</strain>
    </source>
</reference>
<gene>
    <name evidence="9" type="ORF">AA994_04340</name>
    <name evidence="8" type="ORF">CVU5213_01510</name>
</gene>